<protein>
    <submittedName>
        <fullName evidence="3">Uncharacterized protein</fullName>
    </submittedName>
</protein>
<feature type="region of interest" description="Disordered" evidence="1">
    <location>
        <begin position="264"/>
        <end position="288"/>
    </location>
</feature>
<reference evidence="3" key="1">
    <citation type="submission" date="2021-01" db="EMBL/GenBank/DDBJ databases">
        <authorList>
            <person name="Corre E."/>
            <person name="Pelletier E."/>
            <person name="Niang G."/>
            <person name="Scheremetjew M."/>
            <person name="Finn R."/>
            <person name="Kale V."/>
            <person name="Holt S."/>
            <person name="Cochrane G."/>
            <person name="Meng A."/>
            <person name="Brown T."/>
            <person name="Cohen L."/>
        </authorList>
    </citation>
    <scope>NUCLEOTIDE SEQUENCE</scope>
    <source>
        <strain evidence="3">CCMP3105</strain>
    </source>
</reference>
<dbReference type="EMBL" id="HBNR01050841">
    <property type="protein sequence ID" value="CAE4614751.1"/>
    <property type="molecule type" value="Transcribed_RNA"/>
</dbReference>
<feature type="region of interest" description="Disordered" evidence="1">
    <location>
        <begin position="307"/>
        <end position="378"/>
    </location>
</feature>
<accession>A0A7S4RHL7</accession>
<evidence type="ECO:0000256" key="1">
    <source>
        <dbReference type="SAM" id="MobiDB-lite"/>
    </source>
</evidence>
<keyword evidence="2" id="KW-1133">Transmembrane helix</keyword>
<dbReference type="AlphaFoldDB" id="A0A7S4RHL7"/>
<feature type="compositionally biased region" description="Low complexity" evidence="1">
    <location>
        <begin position="359"/>
        <end position="372"/>
    </location>
</feature>
<feature type="region of interest" description="Disordered" evidence="1">
    <location>
        <begin position="208"/>
        <end position="249"/>
    </location>
</feature>
<name>A0A7S4RHL7_9DINO</name>
<evidence type="ECO:0000313" key="3">
    <source>
        <dbReference type="EMBL" id="CAE4614751.1"/>
    </source>
</evidence>
<gene>
    <name evidence="3" type="ORF">AMON00008_LOCUS35577</name>
</gene>
<keyword evidence="2" id="KW-0812">Transmembrane</keyword>
<feature type="compositionally biased region" description="Polar residues" evidence="1">
    <location>
        <begin position="233"/>
        <end position="245"/>
    </location>
</feature>
<feature type="compositionally biased region" description="Low complexity" evidence="1">
    <location>
        <begin position="271"/>
        <end position="282"/>
    </location>
</feature>
<keyword evidence="2" id="KW-0472">Membrane</keyword>
<feature type="compositionally biased region" description="Pro residues" evidence="1">
    <location>
        <begin position="213"/>
        <end position="230"/>
    </location>
</feature>
<sequence length="433" mass="44919">MAANGGMMTGGGVGTGGRRITPGSSRAGDCAGACGGLEVVCFEAEGSVTNTNWKFVGQGNGPYNTVPNYTYVGDGCGSYDKEVTTTYYGWKVRKCCAFVSCCLLLPVLVCLLLVITGMAEGKVGRANPSPVVNIGAHPHVPALTPDLSNPMHDCYNSRFWTATLASDDVRRDYCCRNFNQGCPTTAPARRAQPTTPEPVGLITTRPASVPVTAPAPAPAPAPAQLPPNPVSPNLTARPSSRSSSPDIGRGQVRRLVAWAPSGLAGAPSDVPSPQAASQAWSSITASPSQPLRGVTFAGACPAPPPWMAAPLPGDAGRHASIPSSCGAQPTFKQPLQSAPLPEPGLPAGQRRTPPPGQPPSRQSRSPQQRGRPVQLFPGPAVLRGVFPPSAGGWADAPRRQTAIMRPPQPLAAPQVADLPWWAQAVLGHGRRTA</sequence>
<proteinExistence type="predicted"/>
<feature type="compositionally biased region" description="Polar residues" evidence="1">
    <location>
        <begin position="321"/>
        <end position="336"/>
    </location>
</feature>
<feature type="transmembrane region" description="Helical" evidence="2">
    <location>
        <begin position="95"/>
        <end position="119"/>
    </location>
</feature>
<evidence type="ECO:0000256" key="2">
    <source>
        <dbReference type="SAM" id="Phobius"/>
    </source>
</evidence>
<feature type="region of interest" description="Disordered" evidence="1">
    <location>
        <begin position="390"/>
        <end position="412"/>
    </location>
</feature>
<organism evidence="3">
    <name type="scientific">Alexandrium monilatum</name>
    <dbReference type="NCBI Taxonomy" id="311494"/>
    <lineage>
        <taxon>Eukaryota</taxon>
        <taxon>Sar</taxon>
        <taxon>Alveolata</taxon>
        <taxon>Dinophyceae</taxon>
        <taxon>Gonyaulacales</taxon>
        <taxon>Pyrocystaceae</taxon>
        <taxon>Alexandrium</taxon>
    </lineage>
</organism>